<accession>A0A9D4JK78</accession>
<reference evidence="1" key="2">
    <citation type="submission" date="2020-11" db="EMBL/GenBank/DDBJ databases">
        <authorList>
            <person name="McCartney M.A."/>
            <person name="Auch B."/>
            <person name="Kono T."/>
            <person name="Mallez S."/>
            <person name="Becker A."/>
            <person name="Gohl D.M."/>
            <person name="Silverstein K.A.T."/>
            <person name="Koren S."/>
            <person name="Bechman K.B."/>
            <person name="Herman A."/>
            <person name="Abrahante J.E."/>
            <person name="Garbe J."/>
        </authorList>
    </citation>
    <scope>NUCLEOTIDE SEQUENCE</scope>
    <source>
        <strain evidence="1">Duluth1</strain>
        <tissue evidence="1">Whole animal</tissue>
    </source>
</reference>
<dbReference type="EMBL" id="JAIWYP010000006">
    <property type="protein sequence ID" value="KAH3815120.1"/>
    <property type="molecule type" value="Genomic_DNA"/>
</dbReference>
<dbReference type="Proteomes" id="UP000828390">
    <property type="component" value="Unassembled WGS sequence"/>
</dbReference>
<reference evidence="1" key="1">
    <citation type="journal article" date="2019" name="bioRxiv">
        <title>The Genome of the Zebra Mussel, Dreissena polymorpha: A Resource for Invasive Species Research.</title>
        <authorList>
            <person name="McCartney M.A."/>
            <person name="Auch B."/>
            <person name="Kono T."/>
            <person name="Mallez S."/>
            <person name="Zhang Y."/>
            <person name="Obille A."/>
            <person name="Becker A."/>
            <person name="Abrahante J.E."/>
            <person name="Garbe J."/>
            <person name="Badalamenti J.P."/>
            <person name="Herman A."/>
            <person name="Mangelson H."/>
            <person name="Liachko I."/>
            <person name="Sullivan S."/>
            <person name="Sone E.D."/>
            <person name="Koren S."/>
            <person name="Silverstein K.A.T."/>
            <person name="Beckman K.B."/>
            <person name="Gohl D.M."/>
        </authorList>
    </citation>
    <scope>NUCLEOTIDE SEQUENCE</scope>
    <source>
        <strain evidence="1">Duluth1</strain>
        <tissue evidence="1">Whole animal</tissue>
    </source>
</reference>
<organism evidence="1 2">
    <name type="scientific">Dreissena polymorpha</name>
    <name type="common">Zebra mussel</name>
    <name type="synonym">Mytilus polymorpha</name>
    <dbReference type="NCBI Taxonomy" id="45954"/>
    <lineage>
        <taxon>Eukaryota</taxon>
        <taxon>Metazoa</taxon>
        <taxon>Spiralia</taxon>
        <taxon>Lophotrochozoa</taxon>
        <taxon>Mollusca</taxon>
        <taxon>Bivalvia</taxon>
        <taxon>Autobranchia</taxon>
        <taxon>Heteroconchia</taxon>
        <taxon>Euheterodonta</taxon>
        <taxon>Imparidentia</taxon>
        <taxon>Neoheterodontei</taxon>
        <taxon>Myida</taxon>
        <taxon>Dreissenoidea</taxon>
        <taxon>Dreissenidae</taxon>
        <taxon>Dreissena</taxon>
    </lineage>
</organism>
<proteinExistence type="predicted"/>
<keyword evidence="2" id="KW-1185">Reference proteome</keyword>
<name>A0A9D4JK78_DREPO</name>
<dbReference type="AlphaFoldDB" id="A0A9D4JK78"/>
<protein>
    <submittedName>
        <fullName evidence="1">Uncharacterized protein</fullName>
    </submittedName>
</protein>
<gene>
    <name evidence="1" type="ORF">DPMN_143641</name>
</gene>
<evidence type="ECO:0000313" key="1">
    <source>
        <dbReference type="EMBL" id="KAH3815120.1"/>
    </source>
</evidence>
<comment type="caution">
    <text evidence="1">The sequence shown here is derived from an EMBL/GenBank/DDBJ whole genome shotgun (WGS) entry which is preliminary data.</text>
</comment>
<sequence>MESLDFGTLRNSPLLPIQQLCIFLRVMATGSFQLVVGDTVRFPRDKDENAFVKSATYLRIDGIKAHETLHTLNVEKSVKNKRVGFCAEGASNMQGLLRTFEALGERQLLPTRIGGTRWLPNYIRAITILLKTYKVLRYHLENSSHKNAKAEGSARLVHDGHRLINNLQNLYLQQAQISLAEAYTRVESTKITLTWLMSKEGSSVSAVLETGTFSGETLVFRGQKSSTDLLQTTVQDILTSLDSRFPRVDLSHSFVIFQKLATFE</sequence>
<evidence type="ECO:0000313" key="2">
    <source>
        <dbReference type="Proteomes" id="UP000828390"/>
    </source>
</evidence>